<sequence length="127" mass="14369">MGSLTMLISVFPSLSPLVLCCSVVLAVGIACLIRHHLLHRRDEEIFHKTTGKLSRRLGSFEEYFLASASGSNIGYLNTVLLLESRIKLDVGHLKTALLMLSERFPLLRMRVTVDHLNQPYFEEMEDP</sequence>
<dbReference type="Proteomes" id="UP000275408">
    <property type="component" value="Unassembled WGS sequence"/>
</dbReference>
<keyword evidence="2" id="KW-0732">Signal</keyword>
<dbReference type="AlphaFoldDB" id="A0A3M6TS51"/>
<keyword evidence="1" id="KW-1133">Transmembrane helix</keyword>
<organism evidence="3 4">
    <name type="scientific">Pocillopora damicornis</name>
    <name type="common">Cauliflower coral</name>
    <name type="synonym">Millepora damicornis</name>
    <dbReference type="NCBI Taxonomy" id="46731"/>
    <lineage>
        <taxon>Eukaryota</taxon>
        <taxon>Metazoa</taxon>
        <taxon>Cnidaria</taxon>
        <taxon>Anthozoa</taxon>
        <taxon>Hexacorallia</taxon>
        <taxon>Scleractinia</taxon>
        <taxon>Astrocoeniina</taxon>
        <taxon>Pocilloporidae</taxon>
        <taxon>Pocillopora</taxon>
    </lineage>
</organism>
<keyword evidence="4" id="KW-1185">Reference proteome</keyword>
<gene>
    <name evidence="3" type="ORF">pdam_00019512</name>
</gene>
<evidence type="ECO:0000256" key="1">
    <source>
        <dbReference type="SAM" id="Phobius"/>
    </source>
</evidence>
<accession>A0A3M6TS51</accession>
<comment type="caution">
    <text evidence="3">The sequence shown here is derived from an EMBL/GenBank/DDBJ whole genome shotgun (WGS) entry which is preliminary data.</text>
</comment>
<keyword evidence="1" id="KW-0812">Transmembrane</keyword>
<evidence type="ECO:0000313" key="4">
    <source>
        <dbReference type="Proteomes" id="UP000275408"/>
    </source>
</evidence>
<proteinExistence type="predicted"/>
<reference evidence="3 4" key="1">
    <citation type="journal article" date="2018" name="Sci. Rep.">
        <title>Comparative analysis of the Pocillopora damicornis genome highlights role of immune system in coral evolution.</title>
        <authorList>
            <person name="Cunning R."/>
            <person name="Bay R.A."/>
            <person name="Gillette P."/>
            <person name="Baker A.C."/>
            <person name="Traylor-Knowles N."/>
        </authorList>
    </citation>
    <scope>NUCLEOTIDE SEQUENCE [LARGE SCALE GENOMIC DNA]</scope>
    <source>
        <strain evidence="3">RSMAS</strain>
        <tissue evidence="3">Whole animal</tissue>
    </source>
</reference>
<feature type="transmembrane region" description="Helical" evidence="1">
    <location>
        <begin position="6"/>
        <end position="33"/>
    </location>
</feature>
<feature type="chain" id="PRO_5018011445" evidence="2">
    <location>
        <begin position="21"/>
        <end position="127"/>
    </location>
</feature>
<evidence type="ECO:0000256" key="2">
    <source>
        <dbReference type="SAM" id="SignalP"/>
    </source>
</evidence>
<dbReference type="EMBL" id="RCHS01003041">
    <property type="protein sequence ID" value="RMX44267.1"/>
    <property type="molecule type" value="Genomic_DNA"/>
</dbReference>
<protein>
    <submittedName>
        <fullName evidence="3">Uncharacterized protein</fullName>
    </submittedName>
</protein>
<evidence type="ECO:0000313" key="3">
    <source>
        <dbReference type="EMBL" id="RMX44267.1"/>
    </source>
</evidence>
<feature type="signal peptide" evidence="2">
    <location>
        <begin position="1"/>
        <end position="20"/>
    </location>
</feature>
<name>A0A3M6TS51_POCDA</name>
<keyword evidence="1" id="KW-0472">Membrane</keyword>